<dbReference type="PROSITE" id="PS50943">
    <property type="entry name" value="HTH_CROC1"/>
    <property type="match status" value="1"/>
</dbReference>
<evidence type="ECO:0000259" key="1">
    <source>
        <dbReference type="PROSITE" id="PS50943"/>
    </source>
</evidence>
<organism evidence="2 3">
    <name type="scientific">Bacteroides muris</name>
    <name type="common">ex Fokt et al. 2023</name>
    <dbReference type="NCBI Taxonomy" id="2937417"/>
    <lineage>
        <taxon>Bacteria</taxon>
        <taxon>Pseudomonadati</taxon>
        <taxon>Bacteroidota</taxon>
        <taxon>Bacteroidia</taxon>
        <taxon>Bacteroidales</taxon>
        <taxon>Bacteroidaceae</taxon>
        <taxon>Bacteroides</taxon>
    </lineage>
</organism>
<dbReference type="InterPro" id="IPR036286">
    <property type="entry name" value="LexA/Signal_pep-like_sf"/>
</dbReference>
<evidence type="ECO:0000313" key="2">
    <source>
        <dbReference type="EMBL" id="MCR6509309.1"/>
    </source>
</evidence>
<dbReference type="SUPFAM" id="SSF51306">
    <property type="entry name" value="LexA/Signal peptidase"/>
    <property type="match status" value="1"/>
</dbReference>
<reference evidence="2" key="1">
    <citation type="journal article" date="2022" name="Arch. Microbiol.">
        <title>Bacteroides muris sp. nov. isolated from the cecum of wild-derived house mice.</title>
        <authorList>
            <person name="Fokt H."/>
            <person name="Unni R."/>
            <person name="Repnik U."/>
            <person name="Schmitz R.A."/>
            <person name="Bramkamp M."/>
            <person name="Baines J.F."/>
            <person name="Unterweger D."/>
        </authorList>
    </citation>
    <scope>NUCLEOTIDE SEQUENCE</scope>
    <source>
        <strain evidence="2">KH569_7</strain>
    </source>
</reference>
<dbReference type="CDD" id="cd00093">
    <property type="entry name" value="HTH_XRE"/>
    <property type="match status" value="1"/>
</dbReference>
<dbReference type="InterPro" id="IPR001387">
    <property type="entry name" value="Cro/C1-type_HTH"/>
</dbReference>
<gene>
    <name evidence="2" type="ORF">M1B78_14355</name>
</gene>
<dbReference type="SUPFAM" id="SSF47413">
    <property type="entry name" value="lambda repressor-like DNA-binding domains"/>
    <property type="match status" value="1"/>
</dbReference>
<dbReference type="Pfam" id="PF13443">
    <property type="entry name" value="HTH_26"/>
    <property type="match status" value="1"/>
</dbReference>
<dbReference type="RefSeq" id="WP_257941042.1">
    <property type="nucleotide sequence ID" value="NZ_JAMZEE010000040.1"/>
</dbReference>
<name>A0A9X2SWJ5_9BACE</name>
<dbReference type="EMBL" id="JAMZEE010000040">
    <property type="protein sequence ID" value="MCR6509309.1"/>
    <property type="molecule type" value="Genomic_DNA"/>
</dbReference>
<dbReference type="Proteomes" id="UP001143810">
    <property type="component" value="Unassembled WGS sequence"/>
</dbReference>
<accession>A0A9X2SWJ5</accession>
<dbReference type="InterPro" id="IPR039418">
    <property type="entry name" value="LexA-like"/>
</dbReference>
<dbReference type="CDD" id="cd06529">
    <property type="entry name" value="S24_LexA-like"/>
    <property type="match status" value="1"/>
</dbReference>
<comment type="caution">
    <text evidence="2">The sequence shown here is derived from an EMBL/GenBank/DDBJ whole genome shotgun (WGS) entry which is preliminary data.</text>
</comment>
<sequence>MKTNNSMKIHTFCVLINVNMPKKDSTLRVIELIKEKNISPKELHEATGIKYNTITNALGDNNRNFTIEQIATICEVFGFNQTYCVFGTGNKYGYKPSDKIEIKENLNFDDIKKISNEIYEKEKLISYLQSQLEIKQSNAHIVENLNYMSVPVVHIKAQCGYLAGYGDTEYIDTLPTMPVIVDKTYHGKYRIFEAEGDSMDDNSRLAICDGDKVLAREVKRDLWLPKLHINDWYFVIVHRTNGISIKQITNQDDKGNITCHSLNELFNDYTVNLDDVVEIYNVIKVVERNMRL</sequence>
<dbReference type="Gene3D" id="1.10.260.40">
    <property type="entry name" value="lambda repressor-like DNA-binding domains"/>
    <property type="match status" value="1"/>
</dbReference>
<proteinExistence type="predicted"/>
<dbReference type="AlphaFoldDB" id="A0A9X2SWJ5"/>
<dbReference type="Gene3D" id="2.10.109.10">
    <property type="entry name" value="Umud Fragment, subunit A"/>
    <property type="match status" value="1"/>
</dbReference>
<evidence type="ECO:0000313" key="3">
    <source>
        <dbReference type="Proteomes" id="UP001143810"/>
    </source>
</evidence>
<reference evidence="2" key="2">
    <citation type="submission" date="2022-04" db="EMBL/GenBank/DDBJ databases">
        <authorList>
            <person name="Fokt H."/>
            <person name="Baines J."/>
        </authorList>
    </citation>
    <scope>NUCLEOTIDE SEQUENCE</scope>
    <source>
        <strain evidence="2">KH569_7</strain>
    </source>
</reference>
<dbReference type="InterPro" id="IPR010982">
    <property type="entry name" value="Lambda_DNA-bd_dom_sf"/>
</dbReference>
<protein>
    <submittedName>
        <fullName evidence="2">Helix-turn-helix domain-containing protein</fullName>
    </submittedName>
</protein>
<feature type="domain" description="HTH cro/C1-type" evidence="1">
    <location>
        <begin position="29"/>
        <end position="84"/>
    </location>
</feature>
<dbReference type="GO" id="GO:0003677">
    <property type="term" value="F:DNA binding"/>
    <property type="evidence" value="ECO:0007669"/>
    <property type="project" value="InterPro"/>
</dbReference>